<dbReference type="EMBL" id="CAJVPP010001420">
    <property type="protein sequence ID" value="CAG8554476.1"/>
    <property type="molecule type" value="Genomic_DNA"/>
</dbReference>
<dbReference type="Proteomes" id="UP000789375">
    <property type="component" value="Unassembled WGS sequence"/>
</dbReference>
<accession>A0A9N9FT42</accession>
<protein>
    <submittedName>
        <fullName evidence="1">2908_t:CDS:1</fullName>
    </submittedName>
</protein>
<dbReference type="SUPFAM" id="SSF56112">
    <property type="entry name" value="Protein kinase-like (PK-like)"/>
    <property type="match status" value="1"/>
</dbReference>
<comment type="caution">
    <text evidence="1">The sequence shown here is derived from an EMBL/GenBank/DDBJ whole genome shotgun (WGS) entry which is preliminary data.</text>
</comment>
<gene>
    <name evidence="1" type="ORF">FMOSSE_LOCUS6640</name>
</gene>
<evidence type="ECO:0000313" key="1">
    <source>
        <dbReference type="EMBL" id="CAG8554476.1"/>
    </source>
</evidence>
<evidence type="ECO:0000313" key="2">
    <source>
        <dbReference type="Proteomes" id="UP000789375"/>
    </source>
</evidence>
<dbReference type="AlphaFoldDB" id="A0A9N9FT42"/>
<sequence>MLTTIIKLIDWIEFIYKNYICILIRVEFSEFTDLEIVFHQIDDPLDEHLTPYKRERNERIPVALKRLHNSKSVSKEFLDELKAHHRCAIYGMRFLKCYGISRHPERNDLVMVMQFAKGDETLAIDIIKYNRRPRVPEGTPNCYRDLMERCWDGNKDNRPKVHKIKSILDQWRHNPPYSVLQEFRESDKLPKVLPSDEEIDMNEPSHNAAPIHTRAINTAIDTSVRNHDEFQGKSNLYTGTSIVDPGIN</sequence>
<keyword evidence="2" id="KW-1185">Reference proteome</keyword>
<dbReference type="Gene3D" id="1.10.510.10">
    <property type="entry name" value="Transferase(Phosphotransferase) domain 1"/>
    <property type="match status" value="1"/>
</dbReference>
<name>A0A9N9FT42_FUNMO</name>
<dbReference type="InterPro" id="IPR011009">
    <property type="entry name" value="Kinase-like_dom_sf"/>
</dbReference>
<proteinExistence type="predicted"/>
<organism evidence="1 2">
    <name type="scientific">Funneliformis mosseae</name>
    <name type="common">Endomycorrhizal fungus</name>
    <name type="synonym">Glomus mosseae</name>
    <dbReference type="NCBI Taxonomy" id="27381"/>
    <lineage>
        <taxon>Eukaryota</taxon>
        <taxon>Fungi</taxon>
        <taxon>Fungi incertae sedis</taxon>
        <taxon>Mucoromycota</taxon>
        <taxon>Glomeromycotina</taxon>
        <taxon>Glomeromycetes</taxon>
        <taxon>Glomerales</taxon>
        <taxon>Glomeraceae</taxon>
        <taxon>Funneliformis</taxon>
    </lineage>
</organism>
<reference evidence="1" key="1">
    <citation type="submission" date="2021-06" db="EMBL/GenBank/DDBJ databases">
        <authorList>
            <person name="Kallberg Y."/>
            <person name="Tangrot J."/>
            <person name="Rosling A."/>
        </authorList>
    </citation>
    <scope>NUCLEOTIDE SEQUENCE</scope>
    <source>
        <strain evidence="1">87-6 pot B 2015</strain>
    </source>
</reference>